<organism evidence="1 2">
    <name type="scientific">Aristolochia fimbriata</name>
    <name type="common">White veined hardy Dutchman's pipe vine</name>
    <dbReference type="NCBI Taxonomy" id="158543"/>
    <lineage>
        <taxon>Eukaryota</taxon>
        <taxon>Viridiplantae</taxon>
        <taxon>Streptophyta</taxon>
        <taxon>Embryophyta</taxon>
        <taxon>Tracheophyta</taxon>
        <taxon>Spermatophyta</taxon>
        <taxon>Magnoliopsida</taxon>
        <taxon>Magnoliidae</taxon>
        <taxon>Piperales</taxon>
        <taxon>Aristolochiaceae</taxon>
        <taxon>Aristolochia</taxon>
    </lineage>
</organism>
<evidence type="ECO:0000313" key="2">
    <source>
        <dbReference type="Proteomes" id="UP000825729"/>
    </source>
</evidence>
<gene>
    <name evidence="1" type="ORF">H6P81_002033</name>
</gene>
<name>A0AAV7FBD9_ARIFI</name>
<dbReference type="EMBL" id="JAINDJ010000002">
    <property type="protein sequence ID" value="KAG9457525.1"/>
    <property type="molecule type" value="Genomic_DNA"/>
</dbReference>
<keyword evidence="2" id="KW-1185">Reference proteome</keyword>
<sequence>MEDAAHNFLIPVRSRFHQSEVRIHYDLFRRCNPPGPSIPLINKNHSRSRALKREREEEGEWLGDIISRGAVASVQHCTCSLSLSKIVAGTYPEAIPCFFLSELVFLVFLPEKFGHCAARLPKLPAIVLLLRGFTATISGPAIEKQMWEYGSPRMESKTRYETQRMDCGGGSWQVGSGPNHGNSKYQKLHLLPCPPKQPPGSYPPGTSSFSFGAFKQKIKRQSWALF</sequence>
<evidence type="ECO:0000313" key="1">
    <source>
        <dbReference type="EMBL" id="KAG9457525.1"/>
    </source>
</evidence>
<proteinExistence type="predicted"/>
<comment type="caution">
    <text evidence="1">The sequence shown here is derived from an EMBL/GenBank/DDBJ whole genome shotgun (WGS) entry which is preliminary data.</text>
</comment>
<protein>
    <submittedName>
        <fullName evidence="1">Uncharacterized protein</fullName>
    </submittedName>
</protein>
<accession>A0AAV7FBD9</accession>
<dbReference type="AlphaFoldDB" id="A0AAV7FBD9"/>
<reference evidence="1 2" key="1">
    <citation type="submission" date="2021-07" db="EMBL/GenBank/DDBJ databases">
        <title>The Aristolochia fimbriata genome: insights into angiosperm evolution, floral development and chemical biosynthesis.</title>
        <authorList>
            <person name="Jiao Y."/>
        </authorList>
    </citation>
    <scope>NUCLEOTIDE SEQUENCE [LARGE SCALE GENOMIC DNA]</scope>
    <source>
        <strain evidence="1">IBCAS-2021</strain>
        <tissue evidence="1">Leaf</tissue>
    </source>
</reference>
<dbReference type="Proteomes" id="UP000825729">
    <property type="component" value="Unassembled WGS sequence"/>
</dbReference>